<feature type="transmembrane region" description="Helical" evidence="8">
    <location>
        <begin position="135"/>
        <end position="157"/>
    </location>
</feature>
<dbReference type="PANTHER" id="PTHR32468:SF0">
    <property type="entry name" value="K(+)_H(+) ANTIPORTER 1"/>
    <property type="match status" value="1"/>
</dbReference>
<evidence type="ECO:0000256" key="7">
    <source>
        <dbReference type="SAM" id="MobiDB-lite"/>
    </source>
</evidence>
<dbReference type="InterPro" id="IPR038770">
    <property type="entry name" value="Na+/solute_symporter_sf"/>
</dbReference>
<feature type="transmembrane region" description="Helical" evidence="8">
    <location>
        <begin position="236"/>
        <end position="256"/>
    </location>
</feature>
<keyword evidence="11" id="KW-1185">Reference proteome</keyword>
<dbReference type="GO" id="GO:0015297">
    <property type="term" value="F:antiporter activity"/>
    <property type="evidence" value="ECO:0007669"/>
    <property type="project" value="InterPro"/>
</dbReference>
<feature type="region of interest" description="Disordered" evidence="7">
    <location>
        <begin position="1"/>
        <end position="23"/>
    </location>
</feature>
<dbReference type="RefSeq" id="XP_016246117.1">
    <property type="nucleotide sequence ID" value="XM_016396261.1"/>
</dbReference>
<proteinExistence type="predicted"/>
<evidence type="ECO:0000313" key="10">
    <source>
        <dbReference type="EMBL" id="KIW25901.1"/>
    </source>
</evidence>
<feature type="transmembrane region" description="Helical" evidence="8">
    <location>
        <begin position="356"/>
        <end position="377"/>
    </location>
</feature>
<feature type="region of interest" description="Disordered" evidence="7">
    <location>
        <begin position="515"/>
        <end position="538"/>
    </location>
</feature>
<feature type="transmembrane region" description="Helical" evidence="8">
    <location>
        <begin position="422"/>
        <end position="445"/>
    </location>
</feature>
<feature type="transmembrane region" description="Helical" evidence="8">
    <location>
        <begin position="206"/>
        <end position="230"/>
    </location>
</feature>
<feature type="transmembrane region" description="Helical" evidence="8">
    <location>
        <begin position="389"/>
        <end position="410"/>
    </location>
</feature>
<feature type="compositionally biased region" description="Low complexity" evidence="7">
    <location>
        <begin position="1"/>
        <end position="16"/>
    </location>
</feature>
<evidence type="ECO:0000256" key="1">
    <source>
        <dbReference type="ARBA" id="ARBA00004141"/>
    </source>
</evidence>
<keyword evidence="6 8" id="KW-0472">Membrane</keyword>
<gene>
    <name evidence="10" type="ORF">PV07_09037</name>
</gene>
<organism evidence="10 11">
    <name type="scientific">Cladophialophora immunda</name>
    <dbReference type="NCBI Taxonomy" id="569365"/>
    <lineage>
        <taxon>Eukaryota</taxon>
        <taxon>Fungi</taxon>
        <taxon>Dikarya</taxon>
        <taxon>Ascomycota</taxon>
        <taxon>Pezizomycotina</taxon>
        <taxon>Eurotiomycetes</taxon>
        <taxon>Chaetothyriomycetidae</taxon>
        <taxon>Chaetothyriales</taxon>
        <taxon>Herpotrichiellaceae</taxon>
        <taxon>Cladophialophora</taxon>
    </lineage>
</organism>
<dbReference type="STRING" id="569365.A0A0D1ZDU6"/>
<dbReference type="InterPro" id="IPR050794">
    <property type="entry name" value="CPA2_transporter"/>
</dbReference>
<keyword evidence="4 8" id="KW-1133">Transmembrane helix</keyword>
<dbReference type="Pfam" id="PF00999">
    <property type="entry name" value="Na_H_Exchanger"/>
    <property type="match status" value="1"/>
</dbReference>
<dbReference type="EMBL" id="KN847044">
    <property type="protein sequence ID" value="KIW25901.1"/>
    <property type="molecule type" value="Genomic_DNA"/>
</dbReference>
<evidence type="ECO:0000313" key="11">
    <source>
        <dbReference type="Proteomes" id="UP000054466"/>
    </source>
</evidence>
<dbReference type="GO" id="GO:1902600">
    <property type="term" value="P:proton transmembrane transport"/>
    <property type="evidence" value="ECO:0007669"/>
    <property type="project" value="InterPro"/>
</dbReference>
<accession>A0A0D1ZDU6</accession>
<feature type="transmembrane region" description="Helical" evidence="8">
    <location>
        <begin position="40"/>
        <end position="57"/>
    </location>
</feature>
<evidence type="ECO:0000259" key="9">
    <source>
        <dbReference type="Pfam" id="PF00999"/>
    </source>
</evidence>
<dbReference type="GeneID" id="27348231"/>
<evidence type="ECO:0000256" key="5">
    <source>
        <dbReference type="ARBA" id="ARBA00023065"/>
    </source>
</evidence>
<reference evidence="10 11" key="1">
    <citation type="submission" date="2015-01" db="EMBL/GenBank/DDBJ databases">
        <title>The Genome Sequence of Cladophialophora immunda CBS83496.</title>
        <authorList>
            <consortium name="The Broad Institute Genomics Platform"/>
            <person name="Cuomo C."/>
            <person name="de Hoog S."/>
            <person name="Gorbushina A."/>
            <person name="Stielow B."/>
            <person name="Teixiera M."/>
            <person name="Abouelleil A."/>
            <person name="Chapman S.B."/>
            <person name="Priest M."/>
            <person name="Young S.K."/>
            <person name="Wortman J."/>
            <person name="Nusbaum C."/>
            <person name="Birren B."/>
        </authorList>
    </citation>
    <scope>NUCLEOTIDE SEQUENCE [LARGE SCALE GENOMIC DNA]</scope>
    <source>
        <strain evidence="10 11">CBS 83496</strain>
    </source>
</reference>
<feature type="domain" description="Cation/H+ exchanger transmembrane" evidence="9">
    <location>
        <begin position="51"/>
        <end position="436"/>
    </location>
</feature>
<dbReference type="AlphaFoldDB" id="A0A0D1ZDU6"/>
<dbReference type="OrthoDB" id="2687058at2759"/>
<dbReference type="HOGENOM" id="CLU_005126_10_0_1"/>
<name>A0A0D1ZDU6_9EURO</name>
<keyword evidence="2" id="KW-0813">Transport</keyword>
<keyword evidence="5" id="KW-0406">Ion transport</keyword>
<evidence type="ECO:0000256" key="8">
    <source>
        <dbReference type="SAM" id="Phobius"/>
    </source>
</evidence>
<dbReference type="PANTHER" id="PTHR32468">
    <property type="entry name" value="CATION/H + ANTIPORTER"/>
    <property type="match status" value="1"/>
</dbReference>
<evidence type="ECO:0000256" key="3">
    <source>
        <dbReference type="ARBA" id="ARBA00022692"/>
    </source>
</evidence>
<dbReference type="Gene3D" id="1.20.1530.20">
    <property type="match status" value="1"/>
</dbReference>
<dbReference type="GO" id="GO:0016020">
    <property type="term" value="C:membrane"/>
    <property type="evidence" value="ECO:0007669"/>
    <property type="project" value="UniProtKB-SubCell"/>
</dbReference>
<protein>
    <recommendedName>
        <fullName evidence="9">Cation/H+ exchanger transmembrane domain-containing protein</fullName>
    </recommendedName>
</protein>
<feature type="transmembrane region" description="Helical" evidence="8">
    <location>
        <begin position="277"/>
        <end position="295"/>
    </location>
</feature>
<dbReference type="InterPro" id="IPR006153">
    <property type="entry name" value="Cation/H_exchanger_TM"/>
</dbReference>
<comment type="subcellular location">
    <subcellularLocation>
        <location evidence="1">Membrane</location>
        <topology evidence="1">Multi-pass membrane protein</topology>
    </subcellularLocation>
</comment>
<feature type="transmembrane region" description="Helical" evidence="8">
    <location>
        <begin position="331"/>
        <end position="350"/>
    </location>
</feature>
<dbReference type="Proteomes" id="UP000054466">
    <property type="component" value="Unassembled WGS sequence"/>
</dbReference>
<sequence>MATATSTTASPSPSSTQRASGDNGIISGGNPSVYDPSNPIILFIIQASIILIVCRALHFPLGYLRQPRVVGEVLGGILLGPSVIGRIPGFTDAIFPKASIPNLSNVANLGLILFLFIIGLEVDLRYFFSNWKAALSVGLAGMIFPFALGCAISYGLYHQFSNEPGTEPIAYGTFMLFIGVALAITAFPVLCRILTELKLLSTPVGIITLAAGVGNDVVGWVLLALCVALVNSGSGITALYVILTVVAFCLFLTFAVRPGFMWVLRRTHSLQDGPTQGVMVLTVLMCLGSAFFTGAIGIHPIFGAFLAGLICPHEGGFALKVTEKIEDLMSALFLPLYFTLSGLSTNLGLLDDGITWGYLIAVTIIAFTTKFLGAALAARLNGMVWRESFSIGALMSCKGLVELIVLNIGLQAKILSDRVFTMFVVMALITTFATTPLTSALYPPWYQRKLEAWKRGDIDWDTGAPLRKADGGGAGDDISLRKMGSTRIGSLLIYLRLDNMPNTLAFVSLFGSKPSSENTHPKHDDKDQNRHSSSSDDMRSAVVQIHGMRIVQLTARQTSVMKVSETAELSAFDPVLNAFRVLGRLYNLAVSGEVAVVPEDSYAETLTTRAADQDTDLLLLPWTETGSLSEAPMVSKNTVERKLRSDAYSSFITEAFETANCTTAVFVNKAFSGSLEQSPAALTRRMRREHITELPSVDRGHHIFVPFFGGADGQAALRLVLQLAENPEVTATMTHYQLKGEDTVIEEAVSTKGILEDKIRVSISGEKADDAFFVTVQRALPEEIRPRVTFRTSISYDPVQDAVADAVTEVGQRRNNGGDIIFLGRSTSMVDQPATCLGLVADCILERDLKASMVVVQAKREPIGAMVATIR</sequence>
<feature type="transmembrane region" description="Helical" evidence="8">
    <location>
        <begin position="107"/>
        <end position="128"/>
    </location>
</feature>
<dbReference type="VEuPathDB" id="FungiDB:PV07_09037"/>
<feature type="transmembrane region" description="Helical" evidence="8">
    <location>
        <begin position="69"/>
        <end position="87"/>
    </location>
</feature>
<keyword evidence="3 8" id="KW-0812">Transmembrane</keyword>
<feature type="compositionally biased region" description="Basic and acidic residues" evidence="7">
    <location>
        <begin position="519"/>
        <end position="538"/>
    </location>
</feature>
<evidence type="ECO:0000256" key="4">
    <source>
        <dbReference type="ARBA" id="ARBA00022989"/>
    </source>
</evidence>
<evidence type="ECO:0000256" key="2">
    <source>
        <dbReference type="ARBA" id="ARBA00022448"/>
    </source>
</evidence>
<feature type="transmembrane region" description="Helical" evidence="8">
    <location>
        <begin position="169"/>
        <end position="194"/>
    </location>
</feature>
<evidence type="ECO:0000256" key="6">
    <source>
        <dbReference type="ARBA" id="ARBA00023136"/>
    </source>
</evidence>